<protein>
    <submittedName>
        <fullName evidence="1">Uncharacterized protein</fullName>
    </submittedName>
</protein>
<evidence type="ECO:0000313" key="2">
    <source>
        <dbReference type="Proteomes" id="UP000811844"/>
    </source>
</evidence>
<proteinExistence type="predicted"/>
<comment type="caution">
    <text evidence="1">The sequence shown here is derived from an EMBL/GenBank/DDBJ whole genome shotgun (WGS) entry which is preliminary data.</text>
</comment>
<organism evidence="1 2">
    <name type="scientific">Shewanella intestini</name>
    <dbReference type="NCBI Taxonomy" id="2017544"/>
    <lineage>
        <taxon>Bacteria</taxon>
        <taxon>Pseudomonadati</taxon>
        <taxon>Pseudomonadota</taxon>
        <taxon>Gammaproteobacteria</taxon>
        <taxon>Alteromonadales</taxon>
        <taxon>Shewanellaceae</taxon>
        <taxon>Shewanella</taxon>
    </lineage>
</organism>
<keyword evidence="2" id="KW-1185">Reference proteome</keyword>
<dbReference type="Proteomes" id="UP000811844">
    <property type="component" value="Unassembled WGS sequence"/>
</dbReference>
<gene>
    <name evidence="1" type="ORF">G3R48_10685</name>
</gene>
<dbReference type="RefSeq" id="WP_153664927.1">
    <property type="nucleotide sequence ID" value="NZ_JAAIKR010000009.1"/>
</dbReference>
<dbReference type="EMBL" id="JAAIKR010000009">
    <property type="protein sequence ID" value="MBR9728439.1"/>
    <property type="molecule type" value="Genomic_DNA"/>
</dbReference>
<dbReference type="PROSITE" id="PS51257">
    <property type="entry name" value="PROKAR_LIPOPROTEIN"/>
    <property type="match status" value="1"/>
</dbReference>
<name>A0ABS5I361_9GAMM</name>
<accession>A0ABS5I361</accession>
<reference evidence="1 2" key="1">
    <citation type="submission" date="2020-02" db="EMBL/GenBank/DDBJ databases">
        <title>Shewanella WXL01 sp. nov., a marine bacterium isolated from green algae in Luhuitou Fringing Reef (Northern South China Sea).</title>
        <authorList>
            <person name="Wang X."/>
        </authorList>
    </citation>
    <scope>NUCLEOTIDE SEQUENCE [LARGE SCALE GENOMIC DNA]</scope>
    <source>
        <strain evidence="1 2">MCCC 1A01895</strain>
    </source>
</reference>
<evidence type="ECO:0000313" key="1">
    <source>
        <dbReference type="EMBL" id="MBR9728439.1"/>
    </source>
</evidence>
<sequence>MNNKLSSSLIVIATIGVLFGCSDDNNTQAAPIDVIPPVEDAGDDFLLTFAADNLIKKA</sequence>